<proteinExistence type="predicted"/>
<evidence type="ECO:0000259" key="4">
    <source>
        <dbReference type="Pfam" id="PF08585"/>
    </source>
</evidence>
<dbReference type="GO" id="GO:0005634">
    <property type="term" value="C:nucleus"/>
    <property type="evidence" value="ECO:0007669"/>
    <property type="project" value="UniProtKB-SubCell"/>
</dbReference>
<feature type="compositionally biased region" description="Basic residues" evidence="3">
    <location>
        <begin position="410"/>
        <end position="428"/>
    </location>
</feature>
<evidence type="ECO:0000256" key="3">
    <source>
        <dbReference type="SAM" id="MobiDB-lite"/>
    </source>
</evidence>
<dbReference type="OrthoDB" id="434939at2759"/>
<feature type="region of interest" description="Disordered" evidence="3">
    <location>
        <begin position="394"/>
        <end position="434"/>
    </location>
</feature>
<keyword evidence="6" id="KW-1185">Reference proteome</keyword>
<organism evidence="5 6">
    <name type="scientific">Kingdonia uniflora</name>
    <dbReference type="NCBI Taxonomy" id="39325"/>
    <lineage>
        <taxon>Eukaryota</taxon>
        <taxon>Viridiplantae</taxon>
        <taxon>Streptophyta</taxon>
        <taxon>Embryophyta</taxon>
        <taxon>Tracheophyta</taxon>
        <taxon>Spermatophyta</taxon>
        <taxon>Magnoliopsida</taxon>
        <taxon>Ranunculales</taxon>
        <taxon>Circaeasteraceae</taxon>
        <taxon>Kingdonia</taxon>
    </lineage>
</organism>
<dbReference type="InterPro" id="IPR042470">
    <property type="entry name" value="RMI1_N_C_sf"/>
</dbReference>
<feature type="region of interest" description="Disordered" evidence="3">
    <location>
        <begin position="224"/>
        <end position="333"/>
    </location>
</feature>
<dbReference type="Proteomes" id="UP000541444">
    <property type="component" value="Unassembled WGS sequence"/>
</dbReference>
<protein>
    <recommendedName>
        <fullName evidence="4">RecQ mediated genome instability protein 1 OB-fold domain-containing protein</fullName>
    </recommendedName>
</protein>
<evidence type="ECO:0000256" key="2">
    <source>
        <dbReference type="ARBA" id="ARBA00023242"/>
    </source>
</evidence>
<gene>
    <name evidence="5" type="ORF">GIB67_030673</name>
</gene>
<feature type="compositionally biased region" description="Basic and acidic residues" evidence="3">
    <location>
        <begin position="271"/>
        <end position="288"/>
    </location>
</feature>
<dbReference type="InterPro" id="IPR013894">
    <property type="entry name" value="RMI1_OB"/>
</dbReference>
<dbReference type="PANTHER" id="PTHR13681:SF24">
    <property type="entry name" value="TUDOR DOMAIN-CONTAINING PROTEIN 3"/>
    <property type="match status" value="1"/>
</dbReference>
<dbReference type="Gene3D" id="2.40.50.770">
    <property type="entry name" value="RecQ-mediated genome instability protein Rmi1, C-terminal domain"/>
    <property type="match status" value="1"/>
</dbReference>
<evidence type="ECO:0000256" key="1">
    <source>
        <dbReference type="ARBA" id="ARBA00004123"/>
    </source>
</evidence>
<dbReference type="Pfam" id="PF08585">
    <property type="entry name" value="RMI1_N_C"/>
    <property type="match status" value="1"/>
</dbReference>
<feature type="domain" description="RecQ mediated genome instability protein 1 OB-fold" evidence="4">
    <location>
        <begin position="74"/>
        <end position="176"/>
    </location>
</feature>
<comment type="caution">
    <text evidence="5">The sequence shown here is derived from an EMBL/GenBank/DDBJ whole genome shotgun (WGS) entry which is preliminary data.</text>
</comment>
<dbReference type="SMART" id="SM01161">
    <property type="entry name" value="DUF1767"/>
    <property type="match status" value="1"/>
</dbReference>
<dbReference type="PANTHER" id="PTHR13681">
    <property type="entry name" value="SURVIVAL OF MOTOR NEURON-RELATED-SPLICING FACTOR 30-RELATED"/>
    <property type="match status" value="1"/>
</dbReference>
<evidence type="ECO:0000313" key="6">
    <source>
        <dbReference type="Proteomes" id="UP000541444"/>
    </source>
</evidence>
<comment type="subcellular location">
    <subcellularLocation>
        <location evidence="1">Nucleus</location>
    </subcellularLocation>
</comment>
<reference evidence="5 6" key="1">
    <citation type="journal article" date="2020" name="IScience">
        <title>Genome Sequencing of the Endangered Kingdonia uniflora (Circaeasteraceae, Ranunculales) Reveals Potential Mechanisms of Evolutionary Specialization.</title>
        <authorList>
            <person name="Sun Y."/>
            <person name="Deng T."/>
            <person name="Zhang A."/>
            <person name="Moore M.J."/>
            <person name="Landis J.B."/>
            <person name="Lin N."/>
            <person name="Zhang H."/>
            <person name="Zhang X."/>
            <person name="Huang J."/>
            <person name="Zhang X."/>
            <person name="Sun H."/>
            <person name="Wang H."/>
        </authorList>
    </citation>
    <scope>NUCLEOTIDE SEQUENCE [LARGE SCALE GENOMIC DNA]</scope>
    <source>
        <strain evidence="5">TB1705</strain>
        <tissue evidence="5">Leaf</tissue>
    </source>
</reference>
<accession>A0A7J7NIZ1</accession>
<dbReference type="EMBL" id="JACGCM010000767">
    <property type="protein sequence ID" value="KAF6166980.1"/>
    <property type="molecule type" value="Genomic_DNA"/>
</dbReference>
<dbReference type="AlphaFoldDB" id="A0A7J7NIZ1"/>
<name>A0A7J7NIZ1_9MAGN</name>
<sequence>MESKSSSLIETLIQRGWCFNNIEELKGLIQIHIATVGDSGNTVNSIESGFLVNMDLRTIGGKSLPQDPTLLKKSSFLQGPKVLQVVSVRNICQSSIEESSVSSSKRRLLRFGLTDGHLEIVAIEYSPMAGITDEIIPGTKVRLDNKVPMNSGILCLNPKVATVMGGVVQSLYEEWQMTKKYSGFSRSSLRLTQKNDGDGPPPFEKLQIEARSHLYAPCHSASRPAESNFEATMPTAKSGTASSSREVGGNQGPISGPDKSNANVRPASLADKTEEKPSSSEPRPKEVSEAVPVQNQAAARKLLEKMSQPIQSNRRPRGGRHRGKEREEESAVLTLDEWKRSKAGGKPSTIGNYQNVSNDEQLAWQLQNQLDMEDSHVRTDHMSEAEKIRMSMFSFEGAEEERGRGGGFRGRGRGRGRGGGRGRGRGRGRGSGFS</sequence>
<feature type="compositionally biased region" description="Polar residues" evidence="3">
    <location>
        <begin position="235"/>
        <end position="245"/>
    </location>
</feature>
<evidence type="ECO:0000313" key="5">
    <source>
        <dbReference type="EMBL" id="KAF6166980.1"/>
    </source>
</evidence>
<feature type="compositionally biased region" description="Basic residues" evidence="3">
    <location>
        <begin position="314"/>
        <end position="323"/>
    </location>
</feature>
<keyword evidence="2" id="KW-0539">Nucleus</keyword>